<reference evidence="1 2" key="1">
    <citation type="journal article" date="2013" name="Appl. Environ. Microbiol.">
        <title>The genome of the alga-associated marine flavobacterium Formosa agariphila KMM 3901T reveals a broad potential for degradation of algal polysaccharides.</title>
        <authorList>
            <person name="Mann A.J."/>
            <person name="Hahnke R.L."/>
            <person name="Huang S."/>
            <person name="Werner J."/>
            <person name="Xing P."/>
            <person name="Barbeyron T."/>
            <person name="Huettel B."/>
            <person name="Stueber K."/>
            <person name="Reinhardt R."/>
            <person name="Harder J."/>
            <person name="Gloeckner F.O."/>
            <person name="Amann R.I."/>
            <person name="Teeling H."/>
        </authorList>
    </citation>
    <scope>NUCLEOTIDE SEQUENCE [LARGE SCALE GENOMIC DNA]</scope>
    <source>
        <strain evidence="2">DSM 15362 / KCTC 12365 / LMG 23005 / KMM 3901</strain>
    </source>
</reference>
<evidence type="ECO:0000313" key="1">
    <source>
        <dbReference type="EMBL" id="CDF77789.1"/>
    </source>
</evidence>
<dbReference type="eggNOG" id="ENOG5032SAR">
    <property type="taxonomic scope" value="Bacteria"/>
</dbReference>
<keyword evidence="2" id="KW-1185">Reference proteome</keyword>
<dbReference type="AlphaFoldDB" id="T2KIJ0"/>
<gene>
    <name evidence="1" type="ORF">BN863_770</name>
</gene>
<organism evidence="1 2">
    <name type="scientific">Formosa agariphila (strain DSM 15362 / KCTC 12365 / LMG 23005 / KMM 3901 / M-2Alg 35-1)</name>
    <dbReference type="NCBI Taxonomy" id="1347342"/>
    <lineage>
        <taxon>Bacteria</taxon>
        <taxon>Pseudomonadati</taxon>
        <taxon>Bacteroidota</taxon>
        <taxon>Flavobacteriia</taxon>
        <taxon>Flavobacteriales</taxon>
        <taxon>Flavobacteriaceae</taxon>
        <taxon>Formosa</taxon>
    </lineage>
</organism>
<name>T2KIJ0_FORAG</name>
<proteinExistence type="predicted"/>
<sequence length="190" mass="21275">MLAMVSGIATYANAGIPDFIGGKKSAVTLTLNNVKEGQHLSIKDKAGFMLYNSTIVTTGVYNNKFDLTALPDGEYSFEHEKGYEIKIMPFKVSEGQVTFNEKNEKSIFKPVVNLKSNIVYLTKLNLDQSDVKVSIYYSTTNKSEDNLIHSETISEETNIERVYSLSEKQVGNYKVIISANGRTYVENFEI</sequence>
<protein>
    <submittedName>
        <fullName evidence="1">Uncharacterized protein</fullName>
    </submittedName>
</protein>
<dbReference type="EMBL" id="HG315671">
    <property type="protein sequence ID" value="CDF77789.1"/>
    <property type="molecule type" value="Genomic_DNA"/>
</dbReference>
<accession>T2KIJ0</accession>
<dbReference type="HOGENOM" id="CLU_115346_0_0_10"/>
<evidence type="ECO:0000313" key="2">
    <source>
        <dbReference type="Proteomes" id="UP000016160"/>
    </source>
</evidence>
<dbReference type="Proteomes" id="UP000016160">
    <property type="component" value="Chromosome"/>
</dbReference>
<dbReference type="STRING" id="1347342.BN863_770"/>
<dbReference type="PATRIC" id="fig|1347342.6.peg.76"/>